<protein>
    <submittedName>
        <fullName evidence="2">Uncharacterized protein</fullName>
    </submittedName>
</protein>
<feature type="transmembrane region" description="Helical" evidence="1">
    <location>
        <begin position="43"/>
        <end position="65"/>
    </location>
</feature>
<feature type="transmembrane region" description="Helical" evidence="1">
    <location>
        <begin position="77"/>
        <end position="96"/>
    </location>
</feature>
<keyword evidence="1" id="KW-0812">Transmembrane</keyword>
<feature type="transmembrane region" description="Helical" evidence="1">
    <location>
        <begin position="122"/>
        <end position="146"/>
    </location>
</feature>
<evidence type="ECO:0000256" key="1">
    <source>
        <dbReference type="SAM" id="Phobius"/>
    </source>
</evidence>
<evidence type="ECO:0000313" key="3">
    <source>
        <dbReference type="Proteomes" id="UP000310689"/>
    </source>
</evidence>
<sequence>MALFLFLRTLFFKVVIIAFSIAIIVLGAVYTRDVSDWFSHARYASAVAALLAASALNLLTTLIPLTYGGLSVGLNVLLYLFNFLFTFATAIAVAALREGRGGMAYCRDLQPNRMFSHCFDQYLALIVLGFLLAFFDLFLVIIYPIAVMLHNKRVNQSNGFRTRTDSLLPKQQEN</sequence>
<gene>
    <name evidence="2" type="ORF">E3P86_01862</name>
</gene>
<evidence type="ECO:0000313" key="2">
    <source>
        <dbReference type="EMBL" id="TIB38065.1"/>
    </source>
</evidence>
<reference evidence="2 3" key="1">
    <citation type="submission" date="2019-03" db="EMBL/GenBank/DDBJ databases">
        <title>Sequencing 23 genomes of Wallemia ichthyophaga.</title>
        <authorList>
            <person name="Gostincar C."/>
        </authorList>
    </citation>
    <scope>NUCLEOTIDE SEQUENCE [LARGE SCALE GENOMIC DNA]</scope>
    <source>
        <strain evidence="2 3">EXF-6200</strain>
    </source>
</reference>
<dbReference type="AlphaFoldDB" id="A0A4T0JCX7"/>
<feature type="transmembrane region" description="Helical" evidence="1">
    <location>
        <begin position="6"/>
        <end position="31"/>
    </location>
</feature>
<organism evidence="2 3">
    <name type="scientific">Wallemia ichthyophaga</name>
    <dbReference type="NCBI Taxonomy" id="245174"/>
    <lineage>
        <taxon>Eukaryota</taxon>
        <taxon>Fungi</taxon>
        <taxon>Dikarya</taxon>
        <taxon>Basidiomycota</taxon>
        <taxon>Wallemiomycotina</taxon>
        <taxon>Wallemiomycetes</taxon>
        <taxon>Wallemiales</taxon>
        <taxon>Wallemiaceae</taxon>
        <taxon>Wallemia</taxon>
    </lineage>
</organism>
<dbReference type="Proteomes" id="UP000310689">
    <property type="component" value="Unassembled WGS sequence"/>
</dbReference>
<name>A0A4T0JCX7_WALIC</name>
<keyword evidence="1" id="KW-0472">Membrane</keyword>
<comment type="caution">
    <text evidence="2">The sequence shown here is derived from an EMBL/GenBank/DDBJ whole genome shotgun (WGS) entry which is preliminary data.</text>
</comment>
<proteinExistence type="predicted"/>
<keyword evidence="1" id="KW-1133">Transmembrane helix</keyword>
<accession>A0A4T0JCX7</accession>
<dbReference type="EMBL" id="SPOI01000076">
    <property type="protein sequence ID" value="TIB38065.1"/>
    <property type="molecule type" value="Genomic_DNA"/>
</dbReference>